<dbReference type="InterPro" id="IPR029061">
    <property type="entry name" value="THDP-binding"/>
</dbReference>
<evidence type="ECO:0000256" key="3">
    <source>
        <dbReference type="ARBA" id="ARBA00022946"/>
    </source>
</evidence>
<feature type="domain" description="Transketolase-like pyrimidine-binding" evidence="6">
    <location>
        <begin position="565"/>
        <end position="768"/>
    </location>
</feature>
<evidence type="ECO:0000313" key="7">
    <source>
        <dbReference type="EMBL" id="RZF39407.1"/>
    </source>
</evidence>
<accession>A0A482X0M5</accession>
<dbReference type="NCBIfam" id="NF008907">
    <property type="entry name" value="PRK12270.1"/>
    <property type="match status" value="1"/>
</dbReference>
<dbReference type="SMART" id="SM00861">
    <property type="entry name" value="Transket_pyr"/>
    <property type="match status" value="1"/>
</dbReference>
<evidence type="ECO:0000256" key="5">
    <source>
        <dbReference type="ARBA" id="ARBA00023052"/>
    </source>
</evidence>
<comment type="cofactor">
    <cofactor evidence="1">
        <name>thiamine diphosphate</name>
        <dbReference type="ChEBI" id="CHEBI:58937"/>
    </cofactor>
</comment>
<evidence type="ECO:0000256" key="4">
    <source>
        <dbReference type="ARBA" id="ARBA00023002"/>
    </source>
</evidence>
<dbReference type="PANTHER" id="PTHR23152:SF4">
    <property type="entry name" value="2-OXOADIPATE DEHYDROGENASE COMPLEX COMPONENT E1"/>
    <property type="match status" value="1"/>
</dbReference>
<comment type="similarity">
    <text evidence="2">Belongs to the alpha-ketoglutarate dehydrogenase family.</text>
</comment>
<dbReference type="InterPro" id="IPR005475">
    <property type="entry name" value="Transketolase-like_Pyr-bd"/>
</dbReference>
<dbReference type="InterPro" id="IPR001017">
    <property type="entry name" value="DH_E1"/>
</dbReference>
<organism evidence="7 8">
    <name type="scientific">Laodelphax striatellus</name>
    <name type="common">Small brown planthopper</name>
    <name type="synonym">Delphax striatella</name>
    <dbReference type="NCBI Taxonomy" id="195883"/>
    <lineage>
        <taxon>Eukaryota</taxon>
        <taxon>Metazoa</taxon>
        <taxon>Ecdysozoa</taxon>
        <taxon>Arthropoda</taxon>
        <taxon>Hexapoda</taxon>
        <taxon>Insecta</taxon>
        <taxon>Pterygota</taxon>
        <taxon>Neoptera</taxon>
        <taxon>Paraneoptera</taxon>
        <taxon>Hemiptera</taxon>
        <taxon>Auchenorrhyncha</taxon>
        <taxon>Fulgoroidea</taxon>
        <taxon>Delphacidae</taxon>
        <taxon>Criomorphinae</taxon>
        <taxon>Laodelphax</taxon>
    </lineage>
</organism>
<reference evidence="7 8" key="1">
    <citation type="journal article" date="2017" name="Gigascience">
        <title>Genome sequence of the small brown planthopper, Laodelphax striatellus.</title>
        <authorList>
            <person name="Zhu J."/>
            <person name="Jiang F."/>
            <person name="Wang X."/>
            <person name="Yang P."/>
            <person name="Bao Y."/>
            <person name="Zhao W."/>
            <person name="Wang W."/>
            <person name="Lu H."/>
            <person name="Wang Q."/>
            <person name="Cui N."/>
            <person name="Li J."/>
            <person name="Chen X."/>
            <person name="Luo L."/>
            <person name="Yu J."/>
            <person name="Kang L."/>
            <person name="Cui F."/>
        </authorList>
    </citation>
    <scope>NUCLEOTIDE SEQUENCE [LARGE SCALE GENOMIC DNA]</scope>
    <source>
        <strain evidence="7">Lst14</strain>
    </source>
</reference>
<dbReference type="PIRSF" id="PIRSF000157">
    <property type="entry name" value="Oxoglu_dh_E1"/>
    <property type="match status" value="1"/>
</dbReference>
<evidence type="ECO:0000259" key="6">
    <source>
        <dbReference type="SMART" id="SM00861"/>
    </source>
</evidence>
<dbReference type="AlphaFoldDB" id="A0A482X0M5"/>
<dbReference type="Pfam" id="PF00676">
    <property type="entry name" value="E1_dh"/>
    <property type="match status" value="1"/>
</dbReference>
<dbReference type="Pfam" id="PF02779">
    <property type="entry name" value="Transket_pyr"/>
    <property type="match status" value="1"/>
</dbReference>
<dbReference type="EMBL" id="QKKF02019844">
    <property type="protein sequence ID" value="RZF39407.1"/>
    <property type="molecule type" value="Genomic_DNA"/>
</dbReference>
<keyword evidence="4" id="KW-0560">Oxidoreductase</keyword>
<dbReference type="InterPro" id="IPR011603">
    <property type="entry name" value="2oxoglutarate_DH_E1"/>
</dbReference>
<evidence type="ECO:0000256" key="2">
    <source>
        <dbReference type="ARBA" id="ARBA00006936"/>
    </source>
</evidence>
<dbReference type="GO" id="GO:0016624">
    <property type="term" value="F:oxidoreductase activity, acting on the aldehyde or oxo group of donors, disulfide as acceptor"/>
    <property type="evidence" value="ECO:0007669"/>
    <property type="project" value="InterPro"/>
</dbReference>
<dbReference type="PANTHER" id="PTHR23152">
    <property type="entry name" value="2-OXOGLUTARATE DEHYDROGENASE"/>
    <property type="match status" value="1"/>
</dbReference>
<proteinExistence type="inferred from homology"/>
<dbReference type="STRING" id="195883.A0A482X0M5"/>
<comment type="caution">
    <text evidence="7">The sequence shown here is derived from an EMBL/GenBank/DDBJ whole genome shotgun (WGS) entry which is preliminary data.</text>
</comment>
<gene>
    <name evidence="7" type="ORF">LSTR_LSTR000928</name>
</gene>
<dbReference type="InterPro" id="IPR031717">
    <property type="entry name" value="ODO-1/KGD_C"/>
</dbReference>
<dbReference type="SUPFAM" id="SSF52518">
    <property type="entry name" value="Thiamin diphosphate-binding fold (THDP-binding)"/>
    <property type="match status" value="2"/>
</dbReference>
<dbReference type="Gene3D" id="3.40.50.12470">
    <property type="match status" value="1"/>
</dbReference>
<dbReference type="Gene3D" id="1.10.287.1150">
    <property type="entry name" value="TPP helical domain"/>
    <property type="match status" value="1"/>
</dbReference>
<name>A0A482X0M5_LAOST</name>
<dbReference type="SMR" id="A0A482X0M5"/>
<dbReference type="InParanoid" id="A0A482X0M5"/>
<sequence length="916" mass="104393">MPLTSRFCRLCSNESINYSRRYYFFKTSEYGFKSRQSSLKRVNDEVLQIRKKNNKIFQLVSAYREHGHRIAKTNPFSLDQSSFVPELDIDRYSLSPSDKFELNGILTVNATEGSVDQIIELLKKIYCSSISVEFTYLQDENEREWFASNFERLSEQKLDPMIEKRAAIEMLKSQAFDRFLATKFVTLKRYGAEGAESMFAFYVEFFRALSEAKVDEVVIGMAHRGRLNLLTGLLQLPPAKLFHKLAGNSEFPSSAKACGDVISHLTTSINIKEGGHKIHVTSLYNPSHLEAVNPVSMGKTRAKYMSKQQGGYGNGEWGERIINLQVHGDGALMGQGVNQETFLMSQLPFFEVGGSIHLVINNQLAFTTPPYCGRGTHYPTDIAKIISAPVIHVDGSKPELVIKSARLAVDYQRKFRKDIFVDLNCYRRWGHNELDDPTFTNPLLYKIIKDYKSVLEQYADSLLQRGKMTKREIDSTVTEHTAWLGEELRKAESYEPEAEYFHGNWQGFAQADSAITVWDTGVHINLLHHLGKKSVSYPEGFNIHPNVLRSHVQTRLKKVAEQLSLDWATAEALAFGSLLYQGYNIRLSGQDVGRGTFSQRHAMLVDQDTGLVHIPLNNMIEDQKHKLEIVNSLLSEEAVLGYEYGVSIENPRCLVIWEAQFGDFFNGAQIQIDTFITSGEAKWMQCSGLVMLLPHGYDGAGPEHSSCRIERFLQLTDSSENRPDGEDVNFHVANPTTPAQYFHLLRRQMLRNYRKPLVIVGPKILLRLPEATSPLSAMEPGTNFQPVIDDDDWSLDRSKVSRVILTSGKHYYAIKKHMKENNVKETAIVRVEELCPFPTWHLQRELERYSRAKVFIWSQEEPQNMGAWTFVKPRFENLLGRKIVYAGRKPLPVPAVGIGKLYKEEAEFVVRQPFLI</sequence>
<evidence type="ECO:0000256" key="1">
    <source>
        <dbReference type="ARBA" id="ARBA00001964"/>
    </source>
</evidence>
<dbReference type="FunCoup" id="A0A482X0M5">
    <property type="interactions" value="266"/>
</dbReference>
<dbReference type="InterPro" id="IPR042179">
    <property type="entry name" value="KGD_C_sf"/>
</dbReference>
<dbReference type="Pfam" id="PF16870">
    <property type="entry name" value="OxoGdeHyase_C"/>
    <property type="match status" value="1"/>
</dbReference>
<dbReference type="Gene3D" id="3.40.50.970">
    <property type="match status" value="1"/>
</dbReference>
<dbReference type="NCBIfam" id="TIGR00239">
    <property type="entry name" value="2oxo_dh_E1"/>
    <property type="match status" value="1"/>
</dbReference>
<dbReference type="GO" id="GO:0030976">
    <property type="term" value="F:thiamine pyrophosphate binding"/>
    <property type="evidence" value="ECO:0007669"/>
    <property type="project" value="InterPro"/>
</dbReference>
<keyword evidence="5" id="KW-0786">Thiamine pyrophosphate</keyword>
<evidence type="ECO:0000313" key="8">
    <source>
        <dbReference type="Proteomes" id="UP000291343"/>
    </source>
</evidence>
<dbReference type="OrthoDB" id="413077at2759"/>
<dbReference type="NCBIfam" id="NF006914">
    <property type="entry name" value="PRK09404.1"/>
    <property type="match status" value="1"/>
</dbReference>
<keyword evidence="8" id="KW-1185">Reference proteome</keyword>
<protein>
    <recommendedName>
        <fullName evidence="6">Transketolase-like pyrimidine-binding domain-containing protein</fullName>
    </recommendedName>
</protein>
<dbReference type="Proteomes" id="UP000291343">
    <property type="component" value="Unassembled WGS sequence"/>
</dbReference>
<dbReference type="Gene3D" id="3.40.50.11610">
    <property type="entry name" value="Multifunctional 2-oxoglutarate metabolism enzyme, C-terminal domain"/>
    <property type="match status" value="1"/>
</dbReference>
<dbReference type="CDD" id="cd02016">
    <property type="entry name" value="TPP_E1_OGDC_like"/>
    <property type="match status" value="1"/>
</dbReference>
<keyword evidence="3" id="KW-0809">Transit peptide</keyword>